<keyword evidence="3" id="KW-1185">Reference proteome</keyword>
<dbReference type="EMBL" id="BPLQ01003353">
    <property type="protein sequence ID" value="GIX99873.1"/>
    <property type="molecule type" value="Genomic_DNA"/>
</dbReference>
<feature type="region of interest" description="Disordered" evidence="1">
    <location>
        <begin position="25"/>
        <end position="62"/>
    </location>
</feature>
<evidence type="ECO:0000313" key="3">
    <source>
        <dbReference type="Proteomes" id="UP001054837"/>
    </source>
</evidence>
<dbReference type="AlphaFoldDB" id="A0AAV4PUL6"/>
<organism evidence="2 3">
    <name type="scientific">Caerostris darwini</name>
    <dbReference type="NCBI Taxonomy" id="1538125"/>
    <lineage>
        <taxon>Eukaryota</taxon>
        <taxon>Metazoa</taxon>
        <taxon>Ecdysozoa</taxon>
        <taxon>Arthropoda</taxon>
        <taxon>Chelicerata</taxon>
        <taxon>Arachnida</taxon>
        <taxon>Araneae</taxon>
        <taxon>Araneomorphae</taxon>
        <taxon>Entelegynae</taxon>
        <taxon>Araneoidea</taxon>
        <taxon>Araneidae</taxon>
        <taxon>Caerostris</taxon>
    </lineage>
</organism>
<name>A0AAV4PUL6_9ARAC</name>
<feature type="compositionally biased region" description="Polar residues" evidence="1">
    <location>
        <begin position="27"/>
        <end position="47"/>
    </location>
</feature>
<evidence type="ECO:0000313" key="2">
    <source>
        <dbReference type="EMBL" id="GIX99873.1"/>
    </source>
</evidence>
<protein>
    <submittedName>
        <fullName evidence="2">Uncharacterized protein</fullName>
    </submittedName>
</protein>
<sequence>MMYVPTFHLNPSCWFLGGRVWKRREPSTSATKTTSYLGTLPRSSGSSNRRETSENLSPVKSPDYPCTLWGEGEQPPDPVGMIRFSHHVVRLLHLLLGLEQLLRPEFDILSILVAICGKIV</sequence>
<evidence type="ECO:0000256" key="1">
    <source>
        <dbReference type="SAM" id="MobiDB-lite"/>
    </source>
</evidence>
<accession>A0AAV4PUL6</accession>
<reference evidence="2 3" key="1">
    <citation type="submission" date="2021-06" db="EMBL/GenBank/DDBJ databases">
        <title>Caerostris darwini draft genome.</title>
        <authorList>
            <person name="Kono N."/>
            <person name="Arakawa K."/>
        </authorList>
    </citation>
    <scope>NUCLEOTIDE SEQUENCE [LARGE SCALE GENOMIC DNA]</scope>
</reference>
<comment type="caution">
    <text evidence="2">The sequence shown here is derived from an EMBL/GenBank/DDBJ whole genome shotgun (WGS) entry which is preliminary data.</text>
</comment>
<proteinExistence type="predicted"/>
<dbReference type="Proteomes" id="UP001054837">
    <property type="component" value="Unassembled WGS sequence"/>
</dbReference>
<gene>
    <name evidence="2" type="ORF">CDAR_238771</name>
</gene>